<protein>
    <recommendedName>
        <fullName evidence="5">NADH-quinone oxidoreductase subunit H</fullName>
        <ecNumber evidence="5">7.1.1.-</ecNumber>
    </recommendedName>
    <alternativeName>
        <fullName evidence="5">NADH dehydrogenase I subunit H</fullName>
    </alternativeName>
    <alternativeName>
        <fullName evidence="5">NDH-1 subunit H</fullName>
    </alternativeName>
</protein>
<feature type="transmembrane region" description="Helical" evidence="5">
    <location>
        <begin position="146"/>
        <end position="165"/>
    </location>
</feature>
<dbReference type="HAMAP" id="MF_01350">
    <property type="entry name" value="NDH1_NuoH"/>
    <property type="match status" value="1"/>
</dbReference>
<evidence type="ECO:0000256" key="2">
    <source>
        <dbReference type="ARBA" id="ARBA00022692"/>
    </source>
</evidence>
<comment type="subcellular location">
    <subcellularLocation>
        <location evidence="5 6">Cell membrane</location>
        <topology evidence="5 6">Multi-pass membrane protein</topology>
    </subcellularLocation>
    <subcellularLocation>
        <location evidence="1">Membrane</location>
        <topology evidence="1">Multi-pass membrane protein</topology>
    </subcellularLocation>
</comment>
<dbReference type="NCBIfam" id="NF004741">
    <property type="entry name" value="PRK06076.1-2"/>
    <property type="match status" value="1"/>
</dbReference>
<feature type="transmembrane region" description="Helical" evidence="5">
    <location>
        <begin position="282"/>
        <end position="302"/>
    </location>
</feature>
<dbReference type="GO" id="GO:0016655">
    <property type="term" value="F:oxidoreductase activity, acting on NAD(P)H, quinone or similar compound as acceptor"/>
    <property type="evidence" value="ECO:0007669"/>
    <property type="project" value="UniProtKB-UniRule"/>
</dbReference>
<dbReference type="OrthoDB" id="9803734at2"/>
<dbReference type="PROSITE" id="PS00668">
    <property type="entry name" value="COMPLEX1_ND1_2"/>
    <property type="match status" value="1"/>
</dbReference>
<keyword evidence="5" id="KW-0830">Ubiquinone</keyword>
<keyword evidence="5 6" id="KW-0520">NAD</keyword>
<reference evidence="7 8" key="1">
    <citation type="journal article" date="2018" name="Syst. Appl. Microbiol.">
        <title>Ereboglobus luteus gen. nov. sp. nov. from cockroach guts, and new insights into the oxygen relationship of the genera Opitutus and Didymococcus (Verrucomicrobia: Opitutaceae).</title>
        <authorList>
            <person name="Tegtmeier D."/>
            <person name="Belitz A."/>
            <person name="Radek R."/>
            <person name="Heimerl T."/>
            <person name="Brune A."/>
        </authorList>
    </citation>
    <scope>NUCLEOTIDE SEQUENCE [LARGE SCALE GENOMIC DNA]</scope>
    <source>
        <strain evidence="7 8">Ho45</strain>
    </source>
</reference>
<comment type="catalytic activity">
    <reaction evidence="5">
        <text>a quinone + NADH + 5 H(+)(in) = a quinol + NAD(+) + 4 H(+)(out)</text>
        <dbReference type="Rhea" id="RHEA:57888"/>
        <dbReference type="ChEBI" id="CHEBI:15378"/>
        <dbReference type="ChEBI" id="CHEBI:24646"/>
        <dbReference type="ChEBI" id="CHEBI:57540"/>
        <dbReference type="ChEBI" id="CHEBI:57945"/>
        <dbReference type="ChEBI" id="CHEBI:132124"/>
    </reaction>
</comment>
<comment type="function">
    <text evidence="5">NDH-1 shuttles electrons from NADH, via FMN and iron-sulfur (Fe-S) centers, to quinones in the respiratory chain. The immediate electron acceptor for the enzyme in this species is believed to be ubiquinone. Couples the redox reaction to proton translocation (for every two electrons transferred, four hydrogen ions are translocated across the cytoplasmic membrane), and thus conserves the redox energy in a proton gradient. This subunit may bind ubiquinone.</text>
</comment>
<sequence>MNPFTATIWFESFARRAESLPVRIHDWILGLLPAWPWLHWLVTALLAIVVILTFYGLFFAMITVTERKGLGRFQNRPGPNRTGPCGLLQPFADAIKAICKEDIVPATADKVLHFIAPCATVFFGLLTLAIIPAGPYFTALNLDAGVLYFFAAGAASELAIFMAGWSSHNKYSLISSMRALAQLISFELPLLLISVSVVMAAGTLSLPGIVAGQSSWTLGGIIPQWNILTPWGIFAFIILFIAALAETNRCPFDLPEGESEIIAGHLTEYSGFKYALFFMGEYFGMLALSGLAITLFFGGWNAPCEFLQFIPSYIWFPVKLFMMMCLFIWIRATLLRLRIDQLMRFAWKLLVPLSLVNLVVVAFWMRTGDWAGPLQLVRWAGAFALEFVPFLLIGRHMSKGLGPRKYKYAQ</sequence>
<dbReference type="GO" id="GO:0003954">
    <property type="term" value="F:NADH dehydrogenase activity"/>
    <property type="evidence" value="ECO:0007669"/>
    <property type="project" value="TreeGrafter"/>
</dbReference>
<evidence type="ECO:0000256" key="1">
    <source>
        <dbReference type="ARBA" id="ARBA00004141"/>
    </source>
</evidence>
<keyword evidence="5" id="KW-1278">Translocase</keyword>
<dbReference type="GO" id="GO:0009060">
    <property type="term" value="P:aerobic respiration"/>
    <property type="evidence" value="ECO:0007669"/>
    <property type="project" value="TreeGrafter"/>
</dbReference>
<keyword evidence="8" id="KW-1185">Reference proteome</keyword>
<feature type="transmembrane region" description="Helical" evidence="5">
    <location>
        <begin position="376"/>
        <end position="394"/>
    </location>
</feature>
<dbReference type="AlphaFoldDB" id="A0A2U8E1K9"/>
<dbReference type="PANTHER" id="PTHR11432:SF3">
    <property type="entry name" value="NADH-UBIQUINONE OXIDOREDUCTASE CHAIN 1"/>
    <property type="match status" value="1"/>
</dbReference>
<dbReference type="EMBL" id="CP023004">
    <property type="protein sequence ID" value="AWI08574.1"/>
    <property type="molecule type" value="Genomic_DNA"/>
</dbReference>
<evidence type="ECO:0000256" key="3">
    <source>
        <dbReference type="ARBA" id="ARBA00022989"/>
    </source>
</evidence>
<evidence type="ECO:0000313" key="8">
    <source>
        <dbReference type="Proteomes" id="UP000244896"/>
    </source>
</evidence>
<comment type="subunit">
    <text evidence="5">NDH-1 is composed of 14 different subunits. Subunits NuoA, H, J, K, L, M, N constitute the membrane sector of the complex.</text>
</comment>
<feature type="transmembrane region" description="Helical" evidence="5">
    <location>
        <begin position="37"/>
        <end position="62"/>
    </location>
</feature>
<dbReference type="InterPro" id="IPR018086">
    <property type="entry name" value="NADH_UbQ_OxRdtase_su1_CS"/>
</dbReference>
<dbReference type="KEGG" id="elut:CKA38_04280"/>
<dbReference type="EC" id="7.1.1.-" evidence="5"/>
<proteinExistence type="inferred from homology"/>
<feature type="transmembrane region" description="Helical" evidence="5">
    <location>
        <begin position="186"/>
        <end position="207"/>
    </location>
</feature>
<dbReference type="Pfam" id="PF00146">
    <property type="entry name" value="NADHdh"/>
    <property type="match status" value="1"/>
</dbReference>
<keyword evidence="5" id="KW-0874">Quinone</keyword>
<evidence type="ECO:0000256" key="6">
    <source>
        <dbReference type="RuleBase" id="RU000471"/>
    </source>
</evidence>
<dbReference type="PANTHER" id="PTHR11432">
    <property type="entry name" value="NADH DEHYDROGENASE SUBUNIT 1"/>
    <property type="match status" value="1"/>
</dbReference>
<evidence type="ECO:0000313" key="7">
    <source>
        <dbReference type="EMBL" id="AWI08574.1"/>
    </source>
</evidence>
<organism evidence="7 8">
    <name type="scientific">Ereboglobus luteus</name>
    <dbReference type="NCBI Taxonomy" id="1796921"/>
    <lineage>
        <taxon>Bacteria</taxon>
        <taxon>Pseudomonadati</taxon>
        <taxon>Verrucomicrobiota</taxon>
        <taxon>Opitutia</taxon>
        <taxon>Opitutales</taxon>
        <taxon>Opitutaceae</taxon>
        <taxon>Ereboglobus</taxon>
    </lineage>
</organism>
<feature type="transmembrane region" description="Helical" evidence="5">
    <location>
        <begin position="314"/>
        <end position="334"/>
    </location>
</feature>
<keyword evidence="2 5" id="KW-0812">Transmembrane</keyword>
<feature type="transmembrane region" description="Helical" evidence="5">
    <location>
        <begin position="227"/>
        <end position="245"/>
    </location>
</feature>
<dbReference type="GO" id="GO:0048038">
    <property type="term" value="F:quinone binding"/>
    <property type="evidence" value="ECO:0007669"/>
    <property type="project" value="UniProtKB-KW"/>
</dbReference>
<dbReference type="GO" id="GO:0005886">
    <property type="term" value="C:plasma membrane"/>
    <property type="evidence" value="ECO:0007669"/>
    <property type="project" value="UniProtKB-SubCell"/>
</dbReference>
<gene>
    <name evidence="5" type="primary">nuoH</name>
    <name evidence="7" type="ORF">CKA38_04280</name>
</gene>
<keyword evidence="3 5" id="KW-1133">Transmembrane helix</keyword>
<keyword evidence="4 5" id="KW-0472">Membrane</keyword>
<comment type="similarity">
    <text evidence="5 6">Belongs to the complex I subunit 1 family.</text>
</comment>
<evidence type="ECO:0000256" key="4">
    <source>
        <dbReference type="ARBA" id="ARBA00023136"/>
    </source>
</evidence>
<dbReference type="Proteomes" id="UP000244896">
    <property type="component" value="Chromosome"/>
</dbReference>
<dbReference type="InterPro" id="IPR001694">
    <property type="entry name" value="NADH_UbQ_OxRdtase_su1/FPO"/>
</dbReference>
<dbReference type="RefSeq" id="WP_108824382.1">
    <property type="nucleotide sequence ID" value="NZ_CP023004.1"/>
</dbReference>
<accession>A0A2U8E1K9</accession>
<feature type="transmembrane region" description="Helical" evidence="5">
    <location>
        <begin position="111"/>
        <end position="134"/>
    </location>
</feature>
<keyword evidence="5" id="KW-1003">Cell membrane</keyword>
<name>A0A2U8E1K9_9BACT</name>
<evidence type="ECO:0000256" key="5">
    <source>
        <dbReference type="HAMAP-Rule" id="MF_01350"/>
    </source>
</evidence>
<feature type="transmembrane region" description="Helical" evidence="5">
    <location>
        <begin position="346"/>
        <end position="364"/>
    </location>
</feature>